<dbReference type="SUPFAM" id="SSF103473">
    <property type="entry name" value="MFS general substrate transporter"/>
    <property type="match status" value="1"/>
</dbReference>
<dbReference type="EMBL" id="JAHLFS010000051">
    <property type="protein sequence ID" value="MBU3851857.1"/>
    <property type="molecule type" value="Genomic_DNA"/>
</dbReference>
<feature type="transmembrane region" description="Helical" evidence="6">
    <location>
        <begin position="349"/>
        <end position="372"/>
    </location>
</feature>
<accession>A0A948TKC3</accession>
<evidence type="ECO:0000256" key="1">
    <source>
        <dbReference type="ARBA" id="ARBA00004651"/>
    </source>
</evidence>
<evidence type="ECO:0000256" key="2">
    <source>
        <dbReference type="ARBA" id="ARBA00022448"/>
    </source>
</evidence>
<dbReference type="Pfam" id="PF07690">
    <property type="entry name" value="MFS_1"/>
    <property type="match status" value="1"/>
</dbReference>
<dbReference type="Proteomes" id="UP000777303">
    <property type="component" value="Unassembled WGS sequence"/>
</dbReference>
<feature type="transmembrane region" description="Helical" evidence="6">
    <location>
        <begin position="61"/>
        <end position="84"/>
    </location>
</feature>
<feature type="transmembrane region" description="Helical" evidence="6">
    <location>
        <begin position="324"/>
        <end position="343"/>
    </location>
</feature>
<dbReference type="InterPro" id="IPR036259">
    <property type="entry name" value="MFS_trans_sf"/>
</dbReference>
<dbReference type="Gene3D" id="1.20.1250.20">
    <property type="entry name" value="MFS general substrate transporter like domains"/>
    <property type="match status" value="2"/>
</dbReference>
<feature type="transmembrane region" description="Helical" evidence="6">
    <location>
        <begin position="296"/>
        <end position="315"/>
    </location>
</feature>
<evidence type="ECO:0000259" key="7">
    <source>
        <dbReference type="PROSITE" id="PS50850"/>
    </source>
</evidence>
<feature type="transmembrane region" description="Helical" evidence="6">
    <location>
        <begin position="393"/>
        <end position="412"/>
    </location>
</feature>
<feature type="domain" description="Major facilitator superfamily (MFS) profile" evidence="7">
    <location>
        <begin position="31"/>
        <end position="440"/>
    </location>
</feature>
<dbReference type="PROSITE" id="PS50850">
    <property type="entry name" value="MFS"/>
    <property type="match status" value="1"/>
</dbReference>
<organism evidence="8 9">
    <name type="scientific">Candidatus Paralactobacillus gallistercoris</name>
    <dbReference type="NCBI Taxonomy" id="2838724"/>
    <lineage>
        <taxon>Bacteria</taxon>
        <taxon>Bacillati</taxon>
        <taxon>Bacillota</taxon>
        <taxon>Bacilli</taxon>
        <taxon>Lactobacillales</taxon>
        <taxon>Lactobacillaceae</taxon>
        <taxon>Lactobacillus</taxon>
    </lineage>
</organism>
<evidence type="ECO:0000256" key="5">
    <source>
        <dbReference type="ARBA" id="ARBA00023136"/>
    </source>
</evidence>
<dbReference type="InterPro" id="IPR051337">
    <property type="entry name" value="OPA_Antiporter"/>
</dbReference>
<dbReference type="GO" id="GO:0035435">
    <property type="term" value="P:phosphate ion transmembrane transport"/>
    <property type="evidence" value="ECO:0007669"/>
    <property type="project" value="TreeGrafter"/>
</dbReference>
<feature type="transmembrane region" description="Helical" evidence="6">
    <location>
        <begin position="29"/>
        <end position="49"/>
    </location>
</feature>
<gene>
    <name evidence="8" type="ORF">H9901_04070</name>
</gene>
<proteinExistence type="predicted"/>
<evidence type="ECO:0000313" key="8">
    <source>
        <dbReference type="EMBL" id="MBU3851857.1"/>
    </source>
</evidence>
<dbReference type="GO" id="GO:0005886">
    <property type="term" value="C:plasma membrane"/>
    <property type="evidence" value="ECO:0007669"/>
    <property type="project" value="UniProtKB-SubCell"/>
</dbReference>
<dbReference type="AlphaFoldDB" id="A0A948TKC3"/>
<feature type="transmembrane region" description="Helical" evidence="6">
    <location>
        <begin position="187"/>
        <end position="206"/>
    </location>
</feature>
<dbReference type="InterPro" id="IPR000849">
    <property type="entry name" value="Sugar_P_transporter"/>
</dbReference>
<dbReference type="PANTHER" id="PTHR43826">
    <property type="entry name" value="GLUCOSE-6-PHOSPHATE EXCHANGER SLC37A4"/>
    <property type="match status" value="1"/>
</dbReference>
<sequence>MFSFLKPAPDAEYKVPKNKIASTYKWRQTGVILSLCIGYIGYYIIRLIFTTEQNDIMKQYHFTTADIGIVMSCFGVGYGISKLFMGALSDKSNPKRYLATGLFASALLNLGLGSTRNLYVMMLLMLVMSITQGMGAAACQRTIQLWWGKKWRGTVYSIWSSAHNAGAFACVAVVQLATLLFTGSIRAVFYTASVIAIIIAIFILWAGSDRPTTVGLPSITEFTGDEVLLDDGKKSAAELTNLTLPQIFVKYILKNKVVWAITLTSMSLYLVRYGIMSWIPSYLTQFKGFTPDFSKWLVGIFELSAVPGVIILGALSDFLKDHRAVVCIGCVLGLLVCLTTYFLSNNHVIIVIALIIMSSLIYAPLTLVGLMVNEAVPKFAVGSSTGFMGFFQYIFGETLATALIGALVAKFGWIANDIILYSAAILSLMLLGYIVYQERQAKKISQTMPMSTTTDNELDVED</sequence>
<keyword evidence="2" id="KW-0813">Transport</keyword>
<dbReference type="PANTHER" id="PTHR43826:SF6">
    <property type="entry name" value="GLYCEROL-3-PHOSPHATE TRANSPORTER"/>
    <property type="match status" value="1"/>
</dbReference>
<reference evidence="8" key="1">
    <citation type="journal article" date="2021" name="PeerJ">
        <title>Extensive microbial diversity within the chicken gut microbiome revealed by metagenomics and culture.</title>
        <authorList>
            <person name="Gilroy R."/>
            <person name="Ravi A."/>
            <person name="Getino M."/>
            <person name="Pursley I."/>
            <person name="Horton D.L."/>
            <person name="Alikhan N.F."/>
            <person name="Baker D."/>
            <person name="Gharbi K."/>
            <person name="Hall N."/>
            <person name="Watson M."/>
            <person name="Adriaenssens E.M."/>
            <person name="Foster-Nyarko E."/>
            <person name="Jarju S."/>
            <person name="Secka A."/>
            <person name="Antonio M."/>
            <person name="Oren A."/>
            <person name="Chaudhuri R.R."/>
            <person name="La Ragione R."/>
            <person name="Hildebrand F."/>
            <person name="Pallen M.J."/>
        </authorList>
    </citation>
    <scope>NUCLEOTIDE SEQUENCE</scope>
    <source>
        <strain evidence="8">F6-6636</strain>
    </source>
</reference>
<evidence type="ECO:0000313" key="9">
    <source>
        <dbReference type="Proteomes" id="UP000777303"/>
    </source>
</evidence>
<keyword evidence="5 6" id="KW-0472">Membrane</keyword>
<evidence type="ECO:0000256" key="6">
    <source>
        <dbReference type="SAM" id="Phobius"/>
    </source>
</evidence>
<comment type="caution">
    <text evidence="8">The sequence shown here is derived from an EMBL/GenBank/DDBJ whole genome shotgun (WGS) entry which is preliminary data.</text>
</comment>
<keyword evidence="4 6" id="KW-1133">Transmembrane helix</keyword>
<keyword evidence="3 6" id="KW-0812">Transmembrane</keyword>
<name>A0A948TKC3_9LACO</name>
<dbReference type="GO" id="GO:0061513">
    <property type="term" value="F:glucose 6-phosphate:phosphate antiporter activity"/>
    <property type="evidence" value="ECO:0007669"/>
    <property type="project" value="TreeGrafter"/>
</dbReference>
<protein>
    <submittedName>
        <fullName evidence="8">MFS transporter</fullName>
    </submittedName>
</protein>
<dbReference type="InterPro" id="IPR020846">
    <property type="entry name" value="MFS_dom"/>
</dbReference>
<feature type="transmembrane region" description="Helical" evidence="6">
    <location>
        <begin position="418"/>
        <end position="436"/>
    </location>
</feature>
<feature type="transmembrane region" description="Helical" evidence="6">
    <location>
        <begin position="118"/>
        <end position="138"/>
    </location>
</feature>
<feature type="transmembrane region" description="Helical" evidence="6">
    <location>
        <begin position="158"/>
        <end position="181"/>
    </location>
</feature>
<feature type="transmembrane region" description="Helical" evidence="6">
    <location>
        <begin position="257"/>
        <end position="276"/>
    </location>
</feature>
<evidence type="ECO:0000256" key="4">
    <source>
        <dbReference type="ARBA" id="ARBA00022989"/>
    </source>
</evidence>
<evidence type="ECO:0000256" key="3">
    <source>
        <dbReference type="ARBA" id="ARBA00022692"/>
    </source>
</evidence>
<dbReference type="InterPro" id="IPR011701">
    <property type="entry name" value="MFS"/>
</dbReference>
<dbReference type="PIRSF" id="PIRSF002808">
    <property type="entry name" value="Hexose_phosphate_transp"/>
    <property type="match status" value="1"/>
</dbReference>
<comment type="subcellular location">
    <subcellularLocation>
        <location evidence="1">Cell membrane</location>
        <topology evidence="1">Multi-pass membrane protein</topology>
    </subcellularLocation>
</comment>
<reference evidence="8" key="2">
    <citation type="submission" date="2021-04" db="EMBL/GenBank/DDBJ databases">
        <authorList>
            <person name="Gilroy R."/>
        </authorList>
    </citation>
    <scope>NUCLEOTIDE SEQUENCE</scope>
    <source>
        <strain evidence="8">F6-6636</strain>
    </source>
</reference>